<comment type="subcellular location">
    <subcellularLocation>
        <location evidence="7">Cell membrane</location>
        <topology evidence="7">Peripheral membrane protein</topology>
    </subcellularLocation>
    <subcellularLocation>
        <location evidence="1">Membrane</location>
    </subcellularLocation>
</comment>
<evidence type="ECO:0000313" key="9">
    <source>
        <dbReference type="Proteomes" id="UP000245870"/>
    </source>
</evidence>
<dbReference type="Pfam" id="PF00213">
    <property type="entry name" value="OSCP"/>
    <property type="match status" value="1"/>
</dbReference>
<comment type="function">
    <text evidence="7">This protein is part of the stalk that links CF(0) to CF(1). It either transmits conformational changes from CF(0) to CF(1) or is implicated in proton conduction.</text>
</comment>
<proteinExistence type="inferred from homology"/>
<keyword evidence="6 7" id="KW-0066">ATP synthesis</keyword>
<dbReference type="PANTHER" id="PTHR11910">
    <property type="entry name" value="ATP SYNTHASE DELTA CHAIN"/>
    <property type="match status" value="1"/>
</dbReference>
<keyword evidence="9" id="KW-1185">Reference proteome</keyword>
<dbReference type="InterPro" id="IPR000711">
    <property type="entry name" value="ATPase_OSCP/dsu"/>
</dbReference>
<dbReference type="NCBIfam" id="TIGR01145">
    <property type="entry name" value="ATP_synt_delta"/>
    <property type="match status" value="1"/>
</dbReference>
<comment type="similarity">
    <text evidence="7">Belongs to the ATPase delta chain family.</text>
</comment>
<dbReference type="GO" id="GO:0045259">
    <property type="term" value="C:proton-transporting ATP synthase complex"/>
    <property type="evidence" value="ECO:0007669"/>
    <property type="project" value="UniProtKB-KW"/>
</dbReference>
<dbReference type="AlphaFoldDB" id="A0A2U0ULI9"/>
<sequence length="178" mass="20462">MDLGVISVRYARALLKSATALKQDAEVYQEMQMLYNSYLQVPQLRFTIDNPMLSKEKKQDIVETAAGGNICEQTRRFFHLVLKEGREEMLQLMAASYITLYRRENNITRGKLITAVAVSDQIETKMKQMVEHKTNGTVEFNTEVDPDIIGGFILEYDTYRMDASVKSKLNNILIQLKK</sequence>
<dbReference type="Proteomes" id="UP000245870">
    <property type="component" value="Unassembled WGS sequence"/>
</dbReference>
<evidence type="ECO:0000256" key="1">
    <source>
        <dbReference type="ARBA" id="ARBA00004370"/>
    </source>
</evidence>
<evidence type="ECO:0000256" key="7">
    <source>
        <dbReference type="HAMAP-Rule" id="MF_01416"/>
    </source>
</evidence>
<keyword evidence="5 7" id="KW-0472">Membrane</keyword>
<evidence type="ECO:0000256" key="6">
    <source>
        <dbReference type="ARBA" id="ARBA00023310"/>
    </source>
</evidence>
<dbReference type="InterPro" id="IPR026015">
    <property type="entry name" value="ATP_synth_OSCP/delta_N_sf"/>
</dbReference>
<name>A0A2U0ULI9_9BACT</name>
<accession>A0A2U0ULI9</accession>
<comment type="function">
    <text evidence="7">F(1)F(0) ATP synthase produces ATP from ADP in the presence of a proton or sodium gradient. F-type ATPases consist of two structural domains, F(1) containing the extramembraneous catalytic core and F(0) containing the membrane proton channel, linked together by a central stalk and a peripheral stalk. During catalysis, ATP synthesis in the catalytic domain of F(1) is coupled via a rotary mechanism of the central stalk subunits to proton translocation.</text>
</comment>
<evidence type="ECO:0000313" key="8">
    <source>
        <dbReference type="EMBL" id="PVX58512.1"/>
    </source>
</evidence>
<dbReference type="RefSeq" id="WP_116615623.1">
    <property type="nucleotide sequence ID" value="NZ_QENY01000002.1"/>
</dbReference>
<organism evidence="8 9">
    <name type="scientific">Hallella colorans</name>
    <dbReference type="NCBI Taxonomy" id="1703337"/>
    <lineage>
        <taxon>Bacteria</taxon>
        <taxon>Pseudomonadati</taxon>
        <taxon>Bacteroidota</taxon>
        <taxon>Bacteroidia</taxon>
        <taxon>Bacteroidales</taxon>
        <taxon>Prevotellaceae</taxon>
        <taxon>Hallella</taxon>
    </lineage>
</organism>
<gene>
    <name evidence="7" type="primary">atpH</name>
    <name evidence="8" type="ORF">C7379_10230</name>
</gene>
<keyword evidence="7" id="KW-0139">CF(1)</keyword>
<protein>
    <recommendedName>
        <fullName evidence="7">ATP synthase subunit delta</fullName>
    </recommendedName>
    <alternativeName>
        <fullName evidence="7">ATP synthase F(1) sector subunit delta</fullName>
    </alternativeName>
    <alternativeName>
        <fullName evidence="7">F-type ATPase subunit delta</fullName>
        <shortName evidence="7">F-ATPase subunit delta</shortName>
    </alternativeName>
</protein>
<keyword evidence="4 7" id="KW-0406">Ion transport</keyword>
<dbReference type="OrthoDB" id="9802471at2"/>
<dbReference type="GO" id="GO:0005886">
    <property type="term" value="C:plasma membrane"/>
    <property type="evidence" value="ECO:0007669"/>
    <property type="project" value="UniProtKB-SubCell"/>
</dbReference>
<dbReference type="NCBIfam" id="NF009964">
    <property type="entry name" value="PRK13429.1-3"/>
    <property type="match status" value="1"/>
</dbReference>
<keyword evidence="7" id="KW-1003">Cell membrane</keyword>
<dbReference type="PRINTS" id="PR00125">
    <property type="entry name" value="ATPASEDELTA"/>
</dbReference>
<dbReference type="EMBL" id="QENY01000002">
    <property type="protein sequence ID" value="PVX58512.1"/>
    <property type="molecule type" value="Genomic_DNA"/>
</dbReference>
<evidence type="ECO:0000256" key="5">
    <source>
        <dbReference type="ARBA" id="ARBA00023136"/>
    </source>
</evidence>
<evidence type="ECO:0000256" key="4">
    <source>
        <dbReference type="ARBA" id="ARBA00023065"/>
    </source>
</evidence>
<dbReference type="GO" id="GO:0046933">
    <property type="term" value="F:proton-transporting ATP synthase activity, rotational mechanism"/>
    <property type="evidence" value="ECO:0007669"/>
    <property type="project" value="UniProtKB-UniRule"/>
</dbReference>
<evidence type="ECO:0000256" key="3">
    <source>
        <dbReference type="ARBA" id="ARBA00022781"/>
    </source>
</evidence>
<comment type="caution">
    <text evidence="8">The sequence shown here is derived from an EMBL/GenBank/DDBJ whole genome shotgun (WGS) entry which is preliminary data.</text>
</comment>
<dbReference type="SUPFAM" id="SSF47928">
    <property type="entry name" value="N-terminal domain of the delta subunit of the F1F0-ATP synthase"/>
    <property type="match status" value="1"/>
</dbReference>
<keyword evidence="3 7" id="KW-0375">Hydrogen ion transport</keyword>
<evidence type="ECO:0000256" key="2">
    <source>
        <dbReference type="ARBA" id="ARBA00022448"/>
    </source>
</evidence>
<dbReference type="HAMAP" id="MF_01416">
    <property type="entry name" value="ATP_synth_delta_bact"/>
    <property type="match status" value="1"/>
</dbReference>
<reference evidence="8 9" key="1">
    <citation type="submission" date="2018-05" db="EMBL/GenBank/DDBJ databases">
        <title>Genomic Encyclopedia of Type Strains, Phase IV (KMG-IV): sequencing the most valuable type-strain genomes for metagenomic binning, comparative biology and taxonomic classification.</title>
        <authorList>
            <person name="Goeker M."/>
        </authorList>
    </citation>
    <scope>NUCLEOTIDE SEQUENCE [LARGE SCALE GENOMIC DNA]</scope>
    <source>
        <strain evidence="8 9">DSM 100333</strain>
    </source>
</reference>
<keyword evidence="2 7" id="KW-0813">Transport</keyword>
<dbReference type="Gene3D" id="1.10.520.20">
    <property type="entry name" value="N-terminal domain of the delta subunit of the F1F0-ATP synthase"/>
    <property type="match status" value="1"/>
</dbReference>